<gene>
    <name evidence="3" type="ORF">H0E84_17055</name>
</gene>
<evidence type="ECO:0000256" key="1">
    <source>
        <dbReference type="ARBA" id="ARBA00008791"/>
    </source>
</evidence>
<dbReference type="PANTHER" id="PTHR46268">
    <property type="entry name" value="STRESS RESPONSE PROTEIN NHAX"/>
    <property type="match status" value="1"/>
</dbReference>
<dbReference type="PRINTS" id="PR01438">
    <property type="entry name" value="UNVRSLSTRESS"/>
</dbReference>
<accession>A0A853JI46</accession>
<feature type="domain" description="UspA" evidence="2">
    <location>
        <begin position="222"/>
        <end position="295"/>
    </location>
</feature>
<dbReference type="EMBL" id="JACCKA010000088">
    <property type="protein sequence ID" value="NZA28090.1"/>
    <property type="molecule type" value="Genomic_DNA"/>
</dbReference>
<evidence type="ECO:0000259" key="2">
    <source>
        <dbReference type="Pfam" id="PF00582"/>
    </source>
</evidence>
<protein>
    <submittedName>
        <fullName evidence="3">Universal stress protein</fullName>
    </submittedName>
</protein>
<evidence type="ECO:0000313" key="4">
    <source>
        <dbReference type="Proteomes" id="UP000578091"/>
    </source>
</evidence>
<dbReference type="InterPro" id="IPR006015">
    <property type="entry name" value="Universal_stress_UspA"/>
</dbReference>
<dbReference type="RefSeq" id="WP_180679855.1">
    <property type="nucleotide sequence ID" value="NZ_JACCKA010000088.1"/>
</dbReference>
<dbReference type="PANTHER" id="PTHR46268:SF6">
    <property type="entry name" value="UNIVERSAL STRESS PROTEIN UP12"/>
    <property type="match status" value="1"/>
</dbReference>
<dbReference type="InterPro" id="IPR006016">
    <property type="entry name" value="UspA"/>
</dbReference>
<feature type="domain" description="UspA" evidence="2">
    <location>
        <begin position="14"/>
        <end position="167"/>
    </location>
</feature>
<dbReference type="AlphaFoldDB" id="A0A853JI46"/>
<dbReference type="Proteomes" id="UP000578091">
    <property type="component" value="Unassembled WGS sequence"/>
</dbReference>
<comment type="similarity">
    <text evidence="1">Belongs to the universal stress protein A family.</text>
</comment>
<organism evidence="3 4">
    <name type="scientific">Luteimonas salinisoli</name>
    <dbReference type="NCBI Taxonomy" id="2752307"/>
    <lineage>
        <taxon>Bacteria</taxon>
        <taxon>Pseudomonadati</taxon>
        <taxon>Pseudomonadota</taxon>
        <taxon>Gammaproteobacteria</taxon>
        <taxon>Lysobacterales</taxon>
        <taxon>Lysobacteraceae</taxon>
        <taxon>Luteimonas</taxon>
    </lineage>
</organism>
<sequence>MSANDGYEIPLDGKVLACIDASVYADSVADHAVWAARRLGAPLQFLHVLDRKEHPTASADYSGNIGLEAQAELLQELVELDQKRSRLSAEHGRLLLARARERAASAGAAEVDGLQRHGSLVETLAGLEGDARLFVVGKRGEAADFDKGHLGGNLERVARAIHRPLLVASRAFRAVERFAIAFDGSPTTRKCVQMVAQSPLFRGLPCHLVSAGDGGGALGEAQARARALLVEAGFEVEASIVPGEAESVIGGYVKEHAIDLLVMGAYGHSRVRQLIVGSTTTAMIRTCQVPVLLLR</sequence>
<evidence type="ECO:0000313" key="3">
    <source>
        <dbReference type="EMBL" id="NZA28090.1"/>
    </source>
</evidence>
<name>A0A853JI46_9GAMM</name>
<proteinExistence type="inferred from homology"/>
<dbReference type="Gene3D" id="3.40.50.12370">
    <property type="match status" value="1"/>
</dbReference>
<reference evidence="3 4" key="1">
    <citation type="submission" date="2020-07" db="EMBL/GenBank/DDBJ databases">
        <title>Luteimonas sp. SJ-92.</title>
        <authorList>
            <person name="Huang X.-X."/>
            <person name="Xu L."/>
            <person name="Sun J.-Q."/>
        </authorList>
    </citation>
    <scope>NUCLEOTIDE SEQUENCE [LARGE SCALE GENOMIC DNA]</scope>
    <source>
        <strain evidence="3 4">SJ-92</strain>
    </source>
</reference>
<dbReference type="SUPFAM" id="SSF52402">
    <property type="entry name" value="Adenine nucleotide alpha hydrolases-like"/>
    <property type="match status" value="2"/>
</dbReference>
<keyword evidence="4" id="KW-1185">Reference proteome</keyword>
<dbReference type="CDD" id="cd00293">
    <property type="entry name" value="USP-like"/>
    <property type="match status" value="2"/>
</dbReference>
<comment type="caution">
    <text evidence="3">The sequence shown here is derived from an EMBL/GenBank/DDBJ whole genome shotgun (WGS) entry which is preliminary data.</text>
</comment>
<dbReference type="Pfam" id="PF00582">
    <property type="entry name" value="Usp"/>
    <property type="match status" value="2"/>
</dbReference>